<keyword evidence="9" id="KW-0406">Ion transport</keyword>
<evidence type="ECO:0000256" key="2">
    <source>
        <dbReference type="ARBA" id="ARBA00022448"/>
    </source>
</evidence>
<feature type="domain" description="BTB" evidence="13">
    <location>
        <begin position="12"/>
        <end position="113"/>
    </location>
</feature>
<evidence type="ECO:0000313" key="15">
    <source>
        <dbReference type="RefSeq" id="XP_031554859.1"/>
    </source>
</evidence>
<evidence type="ECO:0000256" key="6">
    <source>
        <dbReference type="ARBA" id="ARBA00022882"/>
    </source>
</evidence>
<keyword evidence="8 12" id="KW-1133">Transmembrane helix</keyword>
<sequence>RKARKEERKMADRITLNVSGAVFEVNVEVLQRFPQTLLGSRCKRTKYYDSARNQYFFDRHRQAFEAILFYYQSNGRILCPDNVPDKVFAEEMAFFQISTKHQDVRTDSAEKFEAFMMNQRAPSRLSHHWQRKLWEFCEIPESNLFARFVSIFSQIIIYLSIAATCLETIDTLRMYGGYPETEPDSSPLIEENSKTQVFPRNVWFSFDIACFGWFTLECAIRFLAFPNKLEYFETLANCIDVLTVIIFYIFLIVRVTAPKAVLPLRILRFLTIIRIFKLFRYSKRMKIFVLTLASGIRELCMLLVFCVMILILSSSAVYYAEDGLDNSQFYSIPDAFWWSIITITTIGYGDKVPISPSGKFIGGMCAVFGALIIALPLFRFAAHFRSRLDHLSNKNKIQSYKAPNKKKLMEGFGRM</sequence>
<evidence type="ECO:0000259" key="13">
    <source>
        <dbReference type="SMART" id="SM00225"/>
    </source>
</evidence>
<evidence type="ECO:0000256" key="5">
    <source>
        <dbReference type="ARBA" id="ARBA00022826"/>
    </source>
</evidence>
<evidence type="ECO:0000256" key="4">
    <source>
        <dbReference type="ARBA" id="ARBA00022692"/>
    </source>
</evidence>
<dbReference type="RefSeq" id="XP_031554859.1">
    <property type="nucleotide sequence ID" value="XM_031698999.1"/>
</dbReference>
<dbReference type="InterPro" id="IPR003968">
    <property type="entry name" value="K_chnl_volt-dep_Kv"/>
</dbReference>
<keyword evidence="6" id="KW-0851">Voltage-gated channel</keyword>
<dbReference type="SMART" id="SM00225">
    <property type="entry name" value="BTB"/>
    <property type="match status" value="1"/>
</dbReference>
<dbReference type="GO" id="GO:0008076">
    <property type="term" value="C:voltage-gated potassium channel complex"/>
    <property type="evidence" value="ECO:0007669"/>
    <property type="project" value="InterPro"/>
</dbReference>
<dbReference type="GeneID" id="116291789"/>
<reference evidence="15" key="1">
    <citation type="submission" date="2025-08" db="UniProtKB">
        <authorList>
            <consortium name="RefSeq"/>
        </authorList>
    </citation>
    <scope>IDENTIFICATION</scope>
    <source>
        <tissue evidence="15">Tentacle</tissue>
    </source>
</reference>
<dbReference type="PRINTS" id="PR01496">
    <property type="entry name" value="SHAKERCHANEL"/>
</dbReference>
<evidence type="ECO:0000256" key="3">
    <source>
        <dbReference type="ARBA" id="ARBA00022538"/>
    </source>
</evidence>
<evidence type="ECO:0000256" key="9">
    <source>
        <dbReference type="ARBA" id="ARBA00023065"/>
    </source>
</evidence>
<comment type="subcellular location">
    <subcellularLocation>
        <location evidence="1">Membrane</location>
        <topology evidence="1">Multi-pass membrane protein</topology>
    </subcellularLocation>
</comment>
<dbReference type="InterPro" id="IPR005821">
    <property type="entry name" value="Ion_trans_dom"/>
</dbReference>
<gene>
    <name evidence="15" type="primary">LOC116291789</name>
</gene>
<protein>
    <submittedName>
        <fullName evidence="15">Potassium voltage-gated channel protein Shaker-like</fullName>
    </submittedName>
</protein>
<dbReference type="PRINTS" id="PR01491">
    <property type="entry name" value="KVCHANNEL"/>
</dbReference>
<keyword evidence="10 12" id="KW-0472">Membrane</keyword>
<dbReference type="SUPFAM" id="SSF81324">
    <property type="entry name" value="Voltage-gated potassium channels"/>
    <property type="match status" value="1"/>
</dbReference>
<dbReference type="KEGG" id="aten:116291789"/>
<dbReference type="InterPro" id="IPR003972">
    <property type="entry name" value="K_chnl_volt-dep_Kv1"/>
</dbReference>
<evidence type="ECO:0000256" key="10">
    <source>
        <dbReference type="ARBA" id="ARBA00023136"/>
    </source>
</evidence>
<dbReference type="AlphaFoldDB" id="A0A6P8HEK8"/>
<dbReference type="InterPro" id="IPR003131">
    <property type="entry name" value="T1-type_BTB"/>
</dbReference>
<keyword evidence="3" id="KW-0633">Potassium transport</keyword>
<organism evidence="14 15">
    <name type="scientific">Actinia tenebrosa</name>
    <name type="common">Australian red waratah sea anemone</name>
    <dbReference type="NCBI Taxonomy" id="6105"/>
    <lineage>
        <taxon>Eukaryota</taxon>
        <taxon>Metazoa</taxon>
        <taxon>Cnidaria</taxon>
        <taxon>Anthozoa</taxon>
        <taxon>Hexacorallia</taxon>
        <taxon>Actiniaria</taxon>
        <taxon>Actiniidae</taxon>
        <taxon>Actinia</taxon>
    </lineage>
</organism>
<feature type="transmembrane region" description="Helical" evidence="12">
    <location>
        <begin position="299"/>
        <end position="320"/>
    </location>
</feature>
<keyword evidence="14" id="KW-1185">Reference proteome</keyword>
<proteinExistence type="predicted"/>
<feature type="transmembrane region" description="Helical" evidence="12">
    <location>
        <begin position="202"/>
        <end position="223"/>
    </location>
</feature>
<name>A0A6P8HEK8_ACTTE</name>
<dbReference type="Gene3D" id="1.20.120.350">
    <property type="entry name" value="Voltage-gated potassium channels. Chain C"/>
    <property type="match status" value="1"/>
</dbReference>
<keyword evidence="7" id="KW-0630">Potassium</keyword>
<accession>A0A6P8HEK8</accession>
<keyword evidence="5" id="KW-0631">Potassium channel</keyword>
<dbReference type="GO" id="GO:0005251">
    <property type="term" value="F:delayed rectifier potassium channel activity"/>
    <property type="evidence" value="ECO:0007669"/>
    <property type="project" value="TreeGrafter"/>
</dbReference>
<evidence type="ECO:0000256" key="7">
    <source>
        <dbReference type="ARBA" id="ARBA00022958"/>
    </source>
</evidence>
<dbReference type="PANTHER" id="PTHR11537">
    <property type="entry name" value="VOLTAGE-GATED POTASSIUM CHANNEL"/>
    <property type="match status" value="1"/>
</dbReference>
<dbReference type="Pfam" id="PF02214">
    <property type="entry name" value="BTB_2"/>
    <property type="match status" value="1"/>
</dbReference>
<evidence type="ECO:0000256" key="12">
    <source>
        <dbReference type="SAM" id="Phobius"/>
    </source>
</evidence>
<dbReference type="SUPFAM" id="SSF54695">
    <property type="entry name" value="POZ domain"/>
    <property type="match status" value="1"/>
</dbReference>
<dbReference type="InterPro" id="IPR011333">
    <property type="entry name" value="SKP1/BTB/POZ_sf"/>
</dbReference>
<evidence type="ECO:0000256" key="1">
    <source>
        <dbReference type="ARBA" id="ARBA00004141"/>
    </source>
</evidence>
<dbReference type="InterPro" id="IPR000210">
    <property type="entry name" value="BTB/POZ_dom"/>
</dbReference>
<dbReference type="InterPro" id="IPR027359">
    <property type="entry name" value="Volt_channel_dom_sf"/>
</dbReference>
<feature type="transmembrane region" description="Helical" evidence="12">
    <location>
        <begin position="148"/>
        <end position="169"/>
    </location>
</feature>
<dbReference type="GO" id="GO:0001508">
    <property type="term" value="P:action potential"/>
    <property type="evidence" value="ECO:0007669"/>
    <property type="project" value="TreeGrafter"/>
</dbReference>
<keyword evidence="2" id="KW-0813">Transport</keyword>
<dbReference type="Gene3D" id="3.30.710.10">
    <property type="entry name" value="Potassium Channel Kv1.1, Chain A"/>
    <property type="match status" value="1"/>
</dbReference>
<dbReference type="PANTHER" id="PTHR11537:SF113">
    <property type="entry name" value="POTASSIUM VOLTAGE-GATED CHANNEL PROTEIN SHAKER"/>
    <property type="match status" value="1"/>
</dbReference>
<dbReference type="Pfam" id="PF00520">
    <property type="entry name" value="Ion_trans"/>
    <property type="match status" value="1"/>
</dbReference>
<feature type="transmembrane region" description="Helical" evidence="12">
    <location>
        <begin position="360"/>
        <end position="378"/>
    </location>
</feature>
<evidence type="ECO:0000256" key="11">
    <source>
        <dbReference type="ARBA" id="ARBA00023303"/>
    </source>
</evidence>
<dbReference type="InParanoid" id="A0A6P8HEK8"/>
<dbReference type="Proteomes" id="UP000515163">
    <property type="component" value="Unplaced"/>
</dbReference>
<evidence type="ECO:0000256" key="8">
    <source>
        <dbReference type="ARBA" id="ARBA00022989"/>
    </source>
</evidence>
<feature type="transmembrane region" description="Helical" evidence="12">
    <location>
        <begin position="235"/>
        <end position="254"/>
    </location>
</feature>
<dbReference type="OrthoDB" id="415460at2759"/>
<dbReference type="PRINTS" id="PR00169">
    <property type="entry name" value="KCHANNEL"/>
</dbReference>
<dbReference type="GO" id="GO:0051260">
    <property type="term" value="P:protein homooligomerization"/>
    <property type="evidence" value="ECO:0007669"/>
    <property type="project" value="InterPro"/>
</dbReference>
<feature type="non-terminal residue" evidence="15">
    <location>
        <position position="1"/>
    </location>
</feature>
<dbReference type="Gene3D" id="1.10.287.70">
    <property type="match status" value="1"/>
</dbReference>
<dbReference type="InterPro" id="IPR028325">
    <property type="entry name" value="VG_K_chnl"/>
</dbReference>
<feature type="transmembrane region" description="Helical" evidence="12">
    <location>
        <begin position="260"/>
        <end position="279"/>
    </location>
</feature>
<dbReference type="FunFam" id="1.10.287.70:FF:000028">
    <property type="entry name" value="potassium voltage-gated channel subfamily D member 3"/>
    <property type="match status" value="1"/>
</dbReference>
<keyword evidence="4 12" id="KW-0812">Transmembrane</keyword>
<evidence type="ECO:0000313" key="14">
    <source>
        <dbReference type="Proteomes" id="UP000515163"/>
    </source>
</evidence>
<keyword evidence="11" id="KW-0407">Ion channel</keyword>